<dbReference type="InterPro" id="IPR003010">
    <property type="entry name" value="C-N_Hydrolase"/>
</dbReference>
<dbReference type="SUPFAM" id="SSF56317">
    <property type="entry name" value="Carbon-nitrogen hydrolase"/>
    <property type="match status" value="2"/>
</dbReference>
<dbReference type="InterPro" id="IPR036526">
    <property type="entry name" value="C-N_Hydrolase_sf"/>
</dbReference>
<dbReference type="PROSITE" id="PS50263">
    <property type="entry name" value="CN_HYDROLASE"/>
    <property type="match status" value="1"/>
</dbReference>
<dbReference type="EMBL" id="KN738592">
    <property type="protein sequence ID" value="KIH54725.1"/>
    <property type="molecule type" value="Genomic_DNA"/>
</dbReference>
<dbReference type="PANTHER" id="PTHR43674:SF2">
    <property type="entry name" value="BETA-UREIDOPROPIONASE"/>
    <property type="match status" value="1"/>
</dbReference>
<dbReference type="OrthoDB" id="412018at2759"/>
<proteinExistence type="predicted"/>
<dbReference type="AlphaFoldDB" id="A0A0C2G1A3"/>
<sequence length="263" mass="29689">MRAYEITAEPEQLRAPRKVRVAAIQFAIVLPTTAPIEEQRKAIHHKVATMIDAAAAAGANIVCMHELWTMPFAFCTRERLPWTEFAESAEHGPSTKFLSQVHFLRHFVVENEDIEQVHEEASKLSSQRIVLPDFSATNLSTEKDGWPGWPRLAAKYNIVIVSSILERDESKDDVLWNAAVVISNSGKVIGKSRKNHIPRIGDFSESTYYMESTIGHPVFETAYGKIAINVCYGRHHPQNWMMYALNGAEIIFNPCAEVVENLR</sequence>
<dbReference type="Pfam" id="PF00795">
    <property type="entry name" value="CN_hydrolase"/>
    <property type="match status" value="2"/>
</dbReference>
<dbReference type="Gene3D" id="3.60.110.10">
    <property type="entry name" value="Carbon-nitrogen hydrolase"/>
    <property type="match status" value="1"/>
</dbReference>
<dbReference type="Proteomes" id="UP000054047">
    <property type="component" value="Unassembled WGS sequence"/>
</dbReference>
<feature type="domain" description="CN hydrolase" evidence="2">
    <location>
        <begin position="19"/>
        <end position="263"/>
    </location>
</feature>
<gene>
    <name evidence="3" type="ORF">ANCDUO_15127</name>
</gene>
<evidence type="ECO:0000256" key="1">
    <source>
        <dbReference type="ARBA" id="ARBA00022801"/>
    </source>
</evidence>
<organism evidence="3 4">
    <name type="scientific">Ancylostoma duodenale</name>
    <dbReference type="NCBI Taxonomy" id="51022"/>
    <lineage>
        <taxon>Eukaryota</taxon>
        <taxon>Metazoa</taxon>
        <taxon>Ecdysozoa</taxon>
        <taxon>Nematoda</taxon>
        <taxon>Chromadorea</taxon>
        <taxon>Rhabditida</taxon>
        <taxon>Rhabditina</taxon>
        <taxon>Rhabditomorpha</taxon>
        <taxon>Strongyloidea</taxon>
        <taxon>Ancylostomatidae</taxon>
        <taxon>Ancylostomatinae</taxon>
        <taxon>Ancylostoma</taxon>
    </lineage>
</organism>
<dbReference type="GO" id="GO:0033396">
    <property type="term" value="P:beta-alanine biosynthetic process via 3-ureidopropionate"/>
    <property type="evidence" value="ECO:0007669"/>
    <property type="project" value="TreeGrafter"/>
</dbReference>
<dbReference type="PANTHER" id="PTHR43674">
    <property type="entry name" value="NITRILASE C965.09-RELATED"/>
    <property type="match status" value="1"/>
</dbReference>
<evidence type="ECO:0000313" key="3">
    <source>
        <dbReference type="EMBL" id="KIH54725.1"/>
    </source>
</evidence>
<evidence type="ECO:0000259" key="2">
    <source>
        <dbReference type="PROSITE" id="PS50263"/>
    </source>
</evidence>
<protein>
    <submittedName>
        <fullName evidence="3">Hydrolase, carbon-nitrogen family</fullName>
    </submittedName>
</protein>
<reference evidence="3 4" key="1">
    <citation type="submission" date="2013-12" db="EMBL/GenBank/DDBJ databases">
        <title>Draft genome of the parsitic nematode Ancylostoma duodenale.</title>
        <authorList>
            <person name="Mitreva M."/>
        </authorList>
    </citation>
    <scope>NUCLEOTIDE SEQUENCE [LARGE SCALE GENOMIC DNA]</scope>
    <source>
        <strain evidence="3 4">Zhejiang</strain>
    </source>
</reference>
<keyword evidence="1 3" id="KW-0378">Hydrolase</keyword>
<name>A0A0C2G1A3_9BILA</name>
<accession>A0A0C2G1A3</accession>
<keyword evidence="4" id="KW-1185">Reference proteome</keyword>
<dbReference type="GO" id="GO:0003837">
    <property type="term" value="F:beta-ureidopropionase activity"/>
    <property type="evidence" value="ECO:0007669"/>
    <property type="project" value="TreeGrafter"/>
</dbReference>
<evidence type="ECO:0000313" key="4">
    <source>
        <dbReference type="Proteomes" id="UP000054047"/>
    </source>
</evidence>
<dbReference type="InterPro" id="IPR050345">
    <property type="entry name" value="Aliph_Amidase/BUP"/>
</dbReference>